<dbReference type="Pfam" id="PF17919">
    <property type="entry name" value="RT_RNaseH_2"/>
    <property type="match status" value="1"/>
</dbReference>
<dbReference type="SUPFAM" id="SSF56672">
    <property type="entry name" value="DNA/RNA polymerases"/>
    <property type="match status" value="1"/>
</dbReference>
<keyword evidence="4" id="KW-1185">Reference proteome</keyword>
<feature type="domain" description="Reverse transcriptase/retrotransposon-derived protein RNase H-like" evidence="1">
    <location>
        <begin position="126"/>
        <end position="213"/>
    </location>
</feature>
<dbReference type="Proteomes" id="UP001151760">
    <property type="component" value="Unassembled WGS sequence"/>
</dbReference>
<feature type="domain" description="Tf2-1-like SH3-like" evidence="2">
    <location>
        <begin position="359"/>
        <end position="409"/>
    </location>
</feature>
<dbReference type="InterPro" id="IPR056924">
    <property type="entry name" value="SH3_Tf2-1"/>
</dbReference>
<dbReference type="PANTHER" id="PTHR34072:SF52">
    <property type="entry name" value="RIBONUCLEASE H"/>
    <property type="match status" value="1"/>
</dbReference>
<proteinExistence type="predicted"/>
<reference evidence="3" key="2">
    <citation type="submission" date="2022-01" db="EMBL/GenBank/DDBJ databases">
        <authorList>
            <person name="Yamashiro T."/>
            <person name="Shiraishi A."/>
            <person name="Satake H."/>
            <person name="Nakayama K."/>
        </authorList>
    </citation>
    <scope>NUCLEOTIDE SEQUENCE</scope>
</reference>
<dbReference type="Pfam" id="PF24626">
    <property type="entry name" value="SH3_Tf2-1"/>
    <property type="match status" value="1"/>
</dbReference>
<evidence type="ECO:0000259" key="2">
    <source>
        <dbReference type="Pfam" id="PF24626"/>
    </source>
</evidence>
<sequence>MVRQQAGQHFGSSPLAALSTRGRTWETLGIDWLSNHKAKIIYHEKVVRIPLLDGKVLGVLRERLKEKARHLMIVKAKEQKQEEMVVVRDFPKFLDHVINRDGIHVDTSKVEAVKNWEAPKTPSEGEEQERAFQTLKDKLCNAPVLAFLDRPKDFVVYYDASGLGLGCVLMQIGRLIAYASRQLKIYEKNYITYDLELGAVVFALKIWRHYLYRIKSIELFSDYDFEIHFHPGKANVVADALSRKERIKPKRVRAVNMTLHSNIKDRILVAQKEASDEHKKCNEGVMRTLIMDEAQKLKYYVYSGPDKMYYDLRDMYWWPGIKKDIAVYDYKMDRLARLYLNEIVSRHDKRRKPLEFSVGEFVLFKVSPWKGVVHFGKKGKLAPRFVEPFEITKQIGLVAYRLRLPEELNVDVKLNFVEEPVEILEREFKKLKQSRIAIVKVWWNLKCGPEFMWEREDQMRLNLHDDLELTTAKEVIENGNAPPITKVVEGVETIIAPITAEEKAQKSQLAVLASIKDAKRSLLHELTKRLEGMLLLKRLKSNLLKQQLVKILVALAQREVKGTSSSNTNTQNVAFVSSNTTGSTNGAVNTAHGATTVSTQTTTINSTTIDNLSNAVICAYFASQPNSPQLDNEDLQQIHPNDLKKMDLRWQMAMLTMRGSKEPKNGNRKTTRRVVLVETTTSNALISCDGAGYDWSDQAEEGPTNFALMAYTSTCSNSDASTDSNCSSSYLENVKILKEQNEQLLNDLRISKLHAIAYKTGLESVEARLLVYKKNKSVYEEDIKIVDKCKTGLGYNAVPPPYIGDFMPPKSDLSFFGLEEFVNEPIVSEPIVEKPVVETSEAKASTDKPKAVKKNNGAPIIEDWVSDSEEEDMPQAKIQKKTVKLSFAKIELVKSKEQVKNS</sequence>
<evidence type="ECO:0000313" key="4">
    <source>
        <dbReference type="Proteomes" id="UP001151760"/>
    </source>
</evidence>
<keyword evidence="3" id="KW-0548">Nucleotidyltransferase</keyword>
<reference evidence="3" key="1">
    <citation type="journal article" date="2022" name="Int. J. Mol. Sci.">
        <title>Draft Genome of Tanacetum Coccineum: Genomic Comparison of Closely Related Tanacetum-Family Plants.</title>
        <authorList>
            <person name="Yamashiro T."/>
            <person name="Shiraishi A."/>
            <person name="Nakayama K."/>
            <person name="Satake H."/>
        </authorList>
    </citation>
    <scope>NUCLEOTIDE SEQUENCE</scope>
</reference>
<protein>
    <submittedName>
        <fullName evidence="3">Reverse transcriptase domain-containing protein</fullName>
    </submittedName>
</protein>
<organism evidence="3 4">
    <name type="scientific">Tanacetum coccineum</name>
    <dbReference type="NCBI Taxonomy" id="301880"/>
    <lineage>
        <taxon>Eukaryota</taxon>
        <taxon>Viridiplantae</taxon>
        <taxon>Streptophyta</taxon>
        <taxon>Embryophyta</taxon>
        <taxon>Tracheophyta</taxon>
        <taxon>Spermatophyta</taxon>
        <taxon>Magnoliopsida</taxon>
        <taxon>eudicotyledons</taxon>
        <taxon>Gunneridae</taxon>
        <taxon>Pentapetalae</taxon>
        <taxon>asterids</taxon>
        <taxon>campanulids</taxon>
        <taxon>Asterales</taxon>
        <taxon>Asteraceae</taxon>
        <taxon>Asteroideae</taxon>
        <taxon>Anthemideae</taxon>
        <taxon>Anthemidinae</taxon>
        <taxon>Tanacetum</taxon>
    </lineage>
</organism>
<evidence type="ECO:0000259" key="1">
    <source>
        <dbReference type="Pfam" id="PF17919"/>
    </source>
</evidence>
<accession>A0ABQ5BG14</accession>
<name>A0ABQ5BG14_9ASTR</name>
<dbReference type="GO" id="GO:0003964">
    <property type="term" value="F:RNA-directed DNA polymerase activity"/>
    <property type="evidence" value="ECO:0007669"/>
    <property type="project" value="UniProtKB-KW"/>
</dbReference>
<evidence type="ECO:0000313" key="3">
    <source>
        <dbReference type="EMBL" id="GJT13776.1"/>
    </source>
</evidence>
<keyword evidence="3" id="KW-0695">RNA-directed DNA polymerase</keyword>
<keyword evidence="3" id="KW-0808">Transferase</keyword>
<dbReference type="PANTHER" id="PTHR34072">
    <property type="entry name" value="ENZYMATIC POLYPROTEIN-RELATED"/>
    <property type="match status" value="1"/>
</dbReference>
<dbReference type="InterPro" id="IPR043502">
    <property type="entry name" value="DNA/RNA_pol_sf"/>
</dbReference>
<dbReference type="Gene3D" id="1.10.340.70">
    <property type="match status" value="1"/>
</dbReference>
<comment type="caution">
    <text evidence="3">The sequence shown here is derived from an EMBL/GenBank/DDBJ whole genome shotgun (WGS) entry which is preliminary data.</text>
</comment>
<dbReference type="CDD" id="cd09274">
    <property type="entry name" value="RNase_HI_RT_Ty3"/>
    <property type="match status" value="1"/>
</dbReference>
<dbReference type="InterPro" id="IPR041577">
    <property type="entry name" value="RT_RNaseH_2"/>
</dbReference>
<dbReference type="EMBL" id="BQNB010013258">
    <property type="protein sequence ID" value="GJT13776.1"/>
    <property type="molecule type" value="Genomic_DNA"/>
</dbReference>
<gene>
    <name evidence="3" type="ORF">Tco_0860818</name>
</gene>